<dbReference type="AlphaFoldDB" id="A0A9Q3BVM9"/>
<dbReference type="OrthoDB" id="5598079at2759"/>
<dbReference type="Proteomes" id="UP000765509">
    <property type="component" value="Unassembled WGS sequence"/>
</dbReference>
<evidence type="ECO:0000313" key="3">
    <source>
        <dbReference type="Proteomes" id="UP000765509"/>
    </source>
</evidence>
<proteinExistence type="predicted"/>
<name>A0A9Q3BVM9_9BASI</name>
<evidence type="ECO:0000313" key="2">
    <source>
        <dbReference type="EMBL" id="MBW0471585.1"/>
    </source>
</evidence>
<protein>
    <recommendedName>
        <fullName evidence="1">Retrovirus-related Pol polyprotein from transposon TNT 1-94-like beta-barrel domain-containing protein</fullName>
    </recommendedName>
</protein>
<evidence type="ECO:0000259" key="1">
    <source>
        <dbReference type="Pfam" id="PF22936"/>
    </source>
</evidence>
<sequence length="390" mass="43382">MDWIWSNHHGDLQDYINSCRKMKPELDAINLKIDSELLLFCILGKIVRDLKLQHYVEVLTLNDDLIKKPDLILTKLQNFVNNLCIQPEKIDSTSSALATSGHPYKITHYCANVKHNPNCASHSKEQCFAENPNLRLERRSNRRQYPSSILPSAHISPAQASALITGNSDAFSVIKLIIECGAMHHMFHSKAWFSTLNNIPPLRISTGDSSSSLVAEGMGTVSLSCKGSTLLLKNWLYVPKLNCNLVSLLELSQNKVTIIRKGDSFSLESNNRSLLEGQITNNLLIVNYSSPTSLLTSTSDNLWHNHLGYAGDGPLRSMGLPINSLPCRICTINKAMLPFNSHFDQVRLPSDCVHIDLAGPISPISVSGFQYFLMIVDQATCQPESMIKVL</sequence>
<dbReference type="EMBL" id="AVOT02002806">
    <property type="protein sequence ID" value="MBW0471585.1"/>
    <property type="molecule type" value="Genomic_DNA"/>
</dbReference>
<dbReference type="Pfam" id="PF22936">
    <property type="entry name" value="Pol_BBD"/>
    <property type="match status" value="1"/>
</dbReference>
<reference evidence="2" key="1">
    <citation type="submission" date="2021-03" db="EMBL/GenBank/DDBJ databases">
        <title>Draft genome sequence of rust myrtle Austropuccinia psidii MF-1, a brazilian biotype.</title>
        <authorList>
            <person name="Quecine M.C."/>
            <person name="Pachon D.M.R."/>
            <person name="Bonatelli M.L."/>
            <person name="Correr F.H."/>
            <person name="Franceschini L.M."/>
            <person name="Leite T.F."/>
            <person name="Margarido G.R.A."/>
            <person name="Almeida C.A."/>
            <person name="Ferrarezi J.A."/>
            <person name="Labate C.A."/>
        </authorList>
    </citation>
    <scope>NUCLEOTIDE SEQUENCE</scope>
    <source>
        <strain evidence="2">MF-1</strain>
    </source>
</reference>
<feature type="domain" description="Retrovirus-related Pol polyprotein from transposon TNT 1-94-like beta-barrel" evidence="1">
    <location>
        <begin position="177"/>
        <end position="254"/>
    </location>
</feature>
<comment type="caution">
    <text evidence="2">The sequence shown here is derived from an EMBL/GenBank/DDBJ whole genome shotgun (WGS) entry which is preliminary data.</text>
</comment>
<gene>
    <name evidence="2" type="ORF">O181_011300</name>
</gene>
<accession>A0A9Q3BVM9</accession>
<organism evidence="2 3">
    <name type="scientific">Austropuccinia psidii MF-1</name>
    <dbReference type="NCBI Taxonomy" id="1389203"/>
    <lineage>
        <taxon>Eukaryota</taxon>
        <taxon>Fungi</taxon>
        <taxon>Dikarya</taxon>
        <taxon>Basidiomycota</taxon>
        <taxon>Pucciniomycotina</taxon>
        <taxon>Pucciniomycetes</taxon>
        <taxon>Pucciniales</taxon>
        <taxon>Sphaerophragmiaceae</taxon>
        <taxon>Austropuccinia</taxon>
    </lineage>
</organism>
<keyword evidence="3" id="KW-1185">Reference proteome</keyword>
<dbReference type="InterPro" id="IPR054722">
    <property type="entry name" value="PolX-like_BBD"/>
</dbReference>